<dbReference type="EMBL" id="CP035485">
    <property type="protein sequence ID" value="QDI89830.1"/>
    <property type="molecule type" value="Genomic_DNA"/>
</dbReference>
<keyword evidence="1" id="KW-0472">Membrane</keyword>
<dbReference type="RefSeq" id="WP_142086375.1">
    <property type="nucleotide sequence ID" value="NZ_CP035485.1"/>
</dbReference>
<evidence type="ECO:0000313" key="2">
    <source>
        <dbReference type="EMBL" id="QDI89830.1"/>
    </source>
</evidence>
<keyword evidence="1" id="KW-1133">Transmembrane helix</keyword>
<protein>
    <submittedName>
        <fullName evidence="2">Uncharacterized protein</fullName>
    </submittedName>
</protein>
<evidence type="ECO:0000313" key="3">
    <source>
        <dbReference type="Proteomes" id="UP000319756"/>
    </source>
</evidence>
<feature type="transmembrane region" description="Helical" evidence="1">
    <location>
        <begin position="7"/>
        <end position="28"/>
    </location>
</feature>
<proteinExistence type="predicted"/>
<reference evidence="3" key="1">
    <citation type="submission" date="2019-01" db="EMBL/GenBank/DDBJ databases">
        <title>Genomic analysis of Salicibibacter sp. NKC3-5.</title>
        <authorList>
            <person name="Oh Y.J."/>
        </authorList>
    </citation>
    <scope>NUCLEOTIDE SEQUENCE [LARGE SCALE GENOMIC DNA]</scope>
    <source>
        <strain evidence="3">NKC3-5</strain>
    </source>
</reference>
<gene>
    <name evidence="2" type="ORF">EPH95_00455</name>
</gene>
<dbReference type="AlphaFoldDB" id="A0A514LDA6"/>
<keyword evidence="3" id="KW-1185">Reference proteome</keyword>
<organism evidence="2 3">
    <name type="scientific">Salicibibacter halophilus</name>
    <dbReference type="NCBI Taxonomy" id="2502791"/>
    <lineage>
        <taxon>Bacteria</taxon>
        <taxon>Bacillati</taxon>
        <taxon>Bacillota</taxon>
        <taxon>Bacilli</taxon>
        <taxon>Bacillales</taxon>
        <taxon>Bacillaceae</taxon>
        <taxon>Salicibibacter</taxon>
    </lineage>
</organism>
<name>A0A514LDA6_9BACI</name>
<evidence type="ECO:0000256" key="1">
    <source>
        <dbReference type="SAM" id="Phobius"/>
    </source>
</evidence>
<keyword evidence="1" id="KW-0812">Transmembrane</keyword>
<dbReference type="KEGG" id="sale:EPH95_00455"/>
<dbReference type="Proteomes" id="UP000319756">
    <property type="component" value="Chromosome"/>
</dbReference>
<sequence length="192" mass="21670">MFKSGNAWMIIIPGFLMISLFIGGWLYVTEEDTIQHEDLQDYAQINANMEDGGLSASWNWTTLPEGELMGEDYIGIIAYENGEVLSGEAFDQQELELRQDGEVIYEDEGMAVEDGLIFEFPNRMEATDIYGYEGAVSAQLPDGADEVEVYYLHTWINHAGQGGEDPSFSDPPFPGMDDYDNFWWVISETESE</sequence>
<dbReference type="OrthoDB" id="2940341at2"/>
<accession>A0A514LDA6</accession>